<evidence type="ECO:0000256" key="5">
    <source>
        <dbReference type="ARBA" id="ARBA00022840"/>
    </source>
</evidence>
<protein>
    <recommendedName>
        <fullName evidence="9">Phosphopantetheine adenylyltransferase</fullName>
        <ecNumber evidence="9">2.7.7.3</ecNumber>
    </recommendedName>
    <alternativeName>
        <fullName evidence="9">Dephospho-CoA pyrophosphorylase</fullName>
    </alternativeName>
    <alternativeName>
        <fullName evidence="9">Pantetheine-phosphate adenylyltransferase</fullName>
        <shortName evidence="9">PPAT</shortName>
    </alternativeName>
</protein>
<evidence type="ECO:0000256" key="7">
    <source>
        <dbReference type="ARBA" id="ARBA00022993"/>
    </source>
</evidence>
<feature type="binding site" evidence="9">
    <location>
        <begin position="9"/>
        <end position="10"/>
    </location>
    <ligand>
        <name>ATP</name>
        <dbReference type="ChEBI" id="CHEBI:30616"/>
    </ligand>
</feature>
<dbReference type="InterPro" id="IPR014729">
    <property type="entry name" value="Rossmann-like_a/b/a_fold"/>
</dbReference>
<dbReference type="GO" id="GO:0004595">
    <property type="term" value="F:pantetheine-phosphate adenylyltransferase activity"/>
    <property type="evidence" value="ECO:0007669"/>
    <property type="project" value="UniProtKB-UniRule"/>
</dbReference>
<dbReference type="RefSeq" id="WP_189516079.1">
    <property type="nucleotide sequence ID" value="NZ_BMXG01000019.1"/>
</dbReference>
<keyword evidence="6 9" id="KW-0460">Magnesium</keyword>
<dbReference type="GO" id="GO:0005737">
    <property type="term" value="C:cytoplasm"/>
    <property type="evidence" value="ECO:0007669"/>
    <property type="project" value="UniProtKB-SubCell"/>
</dbReference>
<dbReference type="EMBL" id="BMXG01000019">
    <property type="protein sequence ID" value="GHC08232.1"/>
    <property type="molecule type" value="Genomic_DNA"/>
</dbReference>
<proteinExistence type="inferred from homology"/>
<feature type="domain" description="Cytidyltransferase-like" evidence="10">
    <location>
        <begin position="5"/>
        <end position="132"/>
    </location>
</feature>
<name>A0A8J3GDQ3_9BACT</name>
<dbReference type="PRINTS" id="PR01020">
    <property type="entry name" value="LPSBIOSNTHSS"/>
</dbReference>
<evidence type="ECO:0000256" key="1">
    <source>
        <dbReference type="ARBA" id="ARBA00022490"/>
    </source>
</evidence>
<dbReference type="HAMAP" id="MF_00151">
    <property type="entry name" value="PPAT_bact"/>
    <property type="match status" value="1"/>
</dbReference>
<keyword evidence="7 9" id="KW-0173">Coenzyme A biosynthesis</keyword>
<dbReference type="NCBIfam" id="TIGR01510">
    <property type="entry name" value="coaD_prev_kdtB"/>
    <property type="match status" value="1"/>
</dbReference>
<dbReference type="Pfam" id="PF01467">
    <property type="entry name" value="CTP_transf_like"/>
    <property type="match status" value="1"/>
</dbReference>
<dbReference type="CDD" id="cd02163">
    <property type="entry name" value="PPAT"/>
    <property type="match status" value="1"/>
</dbReference>
<comment type="subcellular location">
    <subcellularLocation>
        <location evidence="9">Cytoplasm</location>
    </subcellularLocation>
</comment>
<feature type="binding site" evidence="9">
    <location>
        <begin position="88"/>
        <end position="90"/>
    </location>
    <ligand>
        <name>ATP</name>
        <dbReference type="ChEBI" id="CHEBI:30616"/>
    </ligand>
</feature>
<keyword evidence="12" id="KW-1185">Reference proteome</keyword>
<gene>
    <name evidence="9" type="primary">coaD</name>
    <name evidence="11" type="ORF">GCM10007047_26840</name>
</gene>
<keyword evidence="5 9" id="KW-0067">ATP-binding</keyword>
<accession>A0A8J3GDQ3</accession>
<dbReference type="PANTHER" id="PTHR21342">
    <property type="entry name" value="PHOSPHOPANTETHEINE ADENYLYLTRANSFERASE"/>
    <property type="match status" value="1"/>
</dbReference>
<dbReference type="AlphaFoldDB" id="A0A8J3GDQ3"/>
<feature type="site" description="Transition state stabilizer" evidence="9">
    <location>
        <position position="17"/>
    </location>
</feature>
<evidence type="ECO:0000259" key="10">
    <source>
        <dbReference type="Pfam" id="PF01467"/>
    </source>
</evidence>
<dbReference type="UniPathway" id="UPA00241">
    <property type="reaction ID" value="UER00355"/>
</dbReference>
<dbReference type="Gene3D" id="3.40.50.620">
    <property type="entry name" value="HUPs"/>
    <property type="match status" value="1"/>
</dbReference>
<feature type="binding site" evidence="9">
    <location>
        <begin position="123"/>
        <end position="129"/>
    </location>
    <ligand>
        <name>ATP</name>
        <dbReference type="ChEBI" id="CHEBI:30616"/>
    </ligand>
</feature>
<dbReference type="NCBIfam" id="TIGR00125">
    <property type="entry name" value="cyt_tran_rel"/>
    <property type="match status" value="1"/>
</dbReference>
<dbReference type="GO" id="GO:0005524">
    <property type="term" value="F:ATP binding"/>
    <property type="evidence" value="ECO:0007669"/>
    <property type="project" value="UniProtKB-KW"/>
</dbReference>
<dbReference type="GO" id="GO:0015937">
    <property type="term" value="P:coenzyme A biosynthetic process"/>
    <property type="evidence" value="ECO:0007669"/>
    <property type="project" value="UniProtKB-UniRule"/>
</dbReference>
<keyword evidence="1 9" id="KW-0963">Cytoplasm</keyword>
<evidence type="ECO:0000313" key="12">
    <source>
        <dbReference type="Proteomes" id="UP000642829"/>
    </source>
</evidence>
<feature type="binding site" evidence="9">
    <location>
        <position position="73"/>
    </location>
    <ligand>
        <name>substrate</name>
    </ligand>
</feature>
<dbReference type="InterPro" id="IPR001980">
    <property type="entry name" value="PPAT"/>
</dbReference>
<evidence type="ECO:0000256" key="6">
    <source>
        <dbReference type="ARBA" id="ARBA00022842"/>
    </source>
</evidence>
<dbReference type="PANTHER" id="PTHR21342:SF1">
    <property type="entry name" value="PHOSPHOPANTETHEINE ADENYLYLTRANSFERASE"/>
    <property type="match status" value="1"/>
</dbReference>
<sequence>MRRAIYPGTFDPITYGHLDVLERATHLFDEVVVAVAPNDAKNPIFTQSERLALVKEMIVGMEAVSVQLLEGLTVDFARQLGAVALVRGLRAISDFEYEFQMAQMNRHLADDIETIFLMPNQEYFYTSSNIVKAVANFDVVRVANFVPPRVLEALREKFPAQA</sequence>
<evidence type="ECO:0000256" key="2">
    <source>
        <dbReference type="ARBA" id="ARBA00022679"/>
    </source>
</evidence>
<reference evidence="11" key="2">
    <citation type="submission" date="2020-09" db="EMBL/GenBank/DDBJ databases">
        <authorList>
            <person name="Sun Q."/>
            <person name="Kim S."/>
        </authorList>
    </citation>
    <scope>NUCLEOTIDE SEQUENCE</scope>
    <source>
        <strain evidence="11">KCTC 12870</strain>
    </source>
</reference>
<reference evidence="11" key="1">
    <citation type="journal article" date="2014" name="Int. J. Syst. Evol. Microbiol.">
        <title>Complete genome sequence of Corynebacterium casei LMG S-19264T (=DSM 44701T), isolated from a smear-ripened cheese.</title>
        <authorList>
            <consortium name="US DOE Joint Genome Institute (JGI-PGF)"/>
            <person name="Walter F."/>
            <person name="Albersmeier A."/>
            <person name="Kalinowski J."/>
            <person name="Ruckert C."/>
        </authorList>
    </citation>
    <scope>NUCLEOTIDE SEQUENCE</scope>
    <source>
        <strain evidence="11">KCTC 12870</strain>
    </source>
</reference>
<feature type="binding site" evidence="9">
    <location>
        <position position="41"/>
    </location>
    <ligand>
        <name>substrate</name>
    </ligand>
</feature>
<evidence type="ECO:0000256" key="3">
    <source>
        <dbReference type="ARBA" id="ARBA00022695"/>
    </source>
</evidence>
<evidence type="ECO:0000313" key="11">
    <source>
        <dbReference type="EMBL" id="GHC08232.1"/>
    </source>
</evidence>
<dbReference type="SUPFAM" id="SSF52374">
    <property type="entry name" value="Nucleotidylyl transferase"/>
    <property type="match status" value="1"/>
</dbReference>
<comment type="function">
    <text evidence="9">Reversibly transfers an adenylyl group from ATP to 4'-phosphopantetheine, yielding dephospho-CoA (dPCoA) and pyrophosphate.</text>
</comment>
<feature type="binding site" evidence="9">
    <location>
        <position position="98"/>
    </location>
    <ligand>
        <name>ATP</name>
        <dbReference type="ChEBI" id="CHEBI:30616"/>
    </ligand>
</feature>
<evidence type="ECO:0000256" key="8">
    <source>
        <dbReference type="ARBA" id="ARBA00029346"/>
    </source>
</evidence>
<keyword evidence="4 9" id="KW-0547">Nucleotide-binding</keyword>
<keyword evidence="2 9" id="KW-0808">Transferase</keyword>
<comment type="cofactor">
    <cofactor evidence="9">
        <name>Mg(2+)</name>
        <dbReference type="ChEBI" id="CHEBI:18420"/>
    </cofactor>
</comment>
<feature type="binding site" evidence="9">
    <location>
        <position position="87"/>
    </location>
    <ligand>
        <name>substrate</name>
    </ligand>
</feature>
<keyword evidence="3 9" id="KW-0548">Nucleotidyltransferase</keyword>
<comment type="similarity">
    <text evidence="9">Belongs to the bacterial CoaD family.</text>
</comment>
<organism evidence="11 12">
    <name type="scientific">Cerasicoccus arenae</name>
    <dbReference type="NCBI Taxonomy" id="424488"/>
    <lineage>
        <taxon>Bacteria</taxon>
        <taxon>Pseudomonadati</taxon>
        <taxon>Verrucomicrobiota</taxon>
        <taxon>Opitutia</taxon>
        <taxon>Puniceicoccales</taxon>
        <taxon>Cerasicoccaceae</taxon>
        <taxon>Cerasicoccus</taxon>
    </lineage>
</organism>
<evidence type="ECO:0000256" key="9">
    <source>
        <dbReference type="HAMAP-Rule" id="MF_00151"/>
    </source>
</evidence>
<comment type="catalytic activity">
    <reaction evidence="8 9">
        <text>(R)-4'-phosphopantetheine + ATP + H(+) = 3'-dephospho-CoA + diphosphate</text>
        <dbReference type="Rhea" id="RHEA:19801"/>
        <dbReference type="ChEBI" id="CHEBI:15378"/>
        <dbReference type="ChEBI" id="CHEBI:30616"/>
        <dbReference type="ChEBI" id="CHEBI:33019"/>
        <dbReference type="ChEBI" id="CHEBI:57328"/>
        <dbReference type="ChEBI" id="CHEBI:61723"/>
        <dbReference type="EC" id="2.7.7.3"/>
    </reaction>
</comment>
<dbReference type="InterPro" id="IPR004821">
    <property type="entry name" value="Cyt_trans-like"/>
</dbReference>
<comment type="caution">
    <text evidence="11">The sequence shown here is derived from an EMBL/GenBank/DDBJ whole genome shotgun (WGS) entry which is preliminary data.</text>
</comment>
<comment type="subunit">
    <text evidence="9">Homohexamer.</text>
</comment>
<feature type="binding site" evidence="9">
    <location>
        <position position="17"/>
    </location>
    <ligand>
        <name>ATP</name>
        <dbReference type="ChEBI" id="CHEBI:30616"/>
    </ligand>
</feature>
<feature type="binding site" evidence="9">
    <location>
        <position position="9"/>
    </location>
    <ligand>
        <name>substrate</name>
    </ligand>
</feature>
<dbReference type="EC" id="2.7.7.3" evidence="9"/>
<evidence type="ECO:0000256" key="4">
    <source>
        <dbReference type="ARBA" id="ARBA00022741"/>
    </source>
</evidence>
<dbReference type="Proteomes" id="UP000642829">
    <property type="component" value="Unassembled WGS sequence"/>
</dbReference>
<comment type="pathway">
    <text evidence="9">Cofactor biosynthesis; coenzyme A biosynthesis; CoA from (R)-pantothenate: step 4/5.</text>
</comment>